<accession>A0A229TFK1</accession>
<dbReference type="AlphaFoldDB" id="A0A229TFK1"/>
<dbReference type="EMBL" id="NMUL01000007">
    <property type="protein sequence ID" value="OXM69800.1"/>
    <property type="molecule type" value="Genomic_DNA"/>
</dbReference>
<dbReference type="RefSeq" id="WP_093947123.1">
    <property type="nucleotide sequence ID" value="NZ_NMUL01000007.1"/>
</dbReference>
<sequence>MFLVRQPILGTYFTRFHTFGAPLADEHDIDGATRGVDFQSGEIQVDVASGTVSTSAQAVRDGYTTSETPAFAAIEFYAL</sequence>
<evidence type="ECO:0000313" key="1">
    <source>
        <dbReference type="EMBL" id="OXM69800.1"/>
    </source>
</evidence>
<proteinExistence type="predicted"/>
<protein>
    <submittedName>
        <fullName evidence="1">Uncharacterized protein</fullName>
    </submittedName>
</protein>
<dbReference type="Proteomes" id="UP000215199">
    <property type="component" value="Unassembled WGS sequence"/>
</dbReference>
<comment type="caution">
    <text evidence="1">The sequence shown here is derived from an EMBL/GenBank/DDBJ whole genome shotgun (WGS) entry which is preliminary data.</text>
</comment>
<gene>
    <name evidence="1" type="ORF">CF165_09895</name>
</gene>
<keyword evidence="2" id="KW-1185">Reference proteome</keyword>
<organism evidence="1 2">
    <name type="scientific">Amycolatopsis vastitatis</name>
    <dbReference type="NCBI Taxonomy" id="1905142"/>
    <lineage>
        <taxon>Bacteria</taxon>
        <taxon>Bacillati</taxon>
        <taxon>Actinomycetota</taxon>
        <taxon>Actinomycetes</taxon>
        <taxon>Pseudonocardiales</taxon>
        <taxon>Pseudonocardiaceae</taxon>
        <taxon>Amycolatopsis</taxon>
    </lineage>
</organism>
<name>A0A229TFK1_9PSEU</name>
<reference evidence="2" key="1">
    <citation type="submission" date="2017-07" db="EMBL/GenBank/DDBJ databases">
        <title>Comparative genome mining reveals phylogenetic distribution patterns of secondary metabolites in Amycolatopsis.</title>
        <authorList>
            <person name="Adamek M."/>
            <person name="Alanjary M."/>
            <person name="Sales-Ortells H."/>
            <person name="Goodfellow M."/>
            <person name="Bull A.T."/>
            <person name="Kalinowski J."/>
            <person name="Ziemert N."/>
        </authorList>
    </citation>
    <scope>NUCLEOTIDE SEQUENCE [LARGE SCALE GENOMIC DNA]</scope>
    <source>
        <strain evidence="2">H5</strain>
    </source>
</reference>
<evidence type="ECO:0000313" key="2">
    <source>
        <dbReference type="Proteomes" id="UP000215199"/>
    </source>
</evidence>